<dbReference type="EMBL" id="AFWA02000002">
    <property type="protein sequence ID" value="EMR11041.1"/>
    <property type="molecule type" value="Genomic_DNA"/>
</dbReference>
<reference evidence="3" key="1">
    <citation type="journal article" date="2016" name="Nat. Commun.">
        <title>Genome analysis of three Pneumocystis species reveals adaptation mechanisms to life exclusively in mammalian hosts.</title>
        <authorList>
            <person name="Ma L."/>
            <person name="Chen Z."/>
            <person name="Huang D.W."/>
            <person name="Kutty G."/>
            <person name="Ishihara M."/>
            <person name="Wang H."/>
            <person name="Abouelleil A."/>
            <person name="Bishop L."/>
            <person name="Davey E."/>
            <person name="Deng R."/>
            <person name="Deng X."/>
            <person name="Fan L."/>
            <person name="Fantoni G."/>
            <person name="Fitzgerald M."/>
            <person name="Gogineni E."/>
            <person name="Goldberg J.M."/>
            <person name="Handley G."/>
            <person name="Hu X."/>
            <person name="Huber C."/>
            <person name="Jiao X."/>
            <person name="Jones K."/>
            <person name="Levin J.Z."/>
            <person name="Liu Y."/>
            <person name="Macdonald P."/>
            <person name="Melnikov A."/>
            <person name="Raley C."/>
            <person name="Sassi M."/>
            <person name="Sherman B.T."/>
            <person name="Song X."/>
            <person name="Sykes S."/>
            <person name="Tran B."/>
            <person name="Walsh L."/>
            <person name="Xia Y."/>
            <person name="Yang J."/>
            <person name="Young S."/>
            <person name="Zeng Q."/>
            <person name="Zheng X."/>
            <person name="Stephens R."/>
            <person name="Nusbaum C."/>
            <person name="Birren B.W."/>
            <person name="Azadi P."/>
            <person name="Lempicki R.A."/>
            <person name="Cuomo C.A."/>
            <person name="Kovacs J.A."/>
        </authorList>
    </citation>
    <scope>NUCLEOTIDE SEQUENCE [LARGE SCALE GENOMIC DNA]</scope>
    <source>
        <strain evidence="3">B123</strain>
    </source>
</reference>
<gene>
    <name evidence="2" type="ORF">PNEG_00638</name>
</gene>
<dbReference type="HOGENOM" id="CLU_839695_0_0_1"/>
<name>M7NV84_PNEMU</name>
<dbReference type="Proteomes" id="UP000011958">
    <property type="component" value="Unassembled WGS sequence"/>
</dbReference>
<dbReference type="eggNOG" id="ENOG502QSBU">
    <property type="taxonomic scope" value="Eukaryota"/>
</dbReference>
<evidence type="ECO:0000313" key="2">
    <source>
        <dbReference type="EMBL" id="EMR11041.1"/>
    </source>
</evidence>
<dbReference type="AlphaFoldDB" id="M7NV84"/>
<dbReference type="OMA" id="CFERSNT"/>
<evidence type="ECO:0000256" key="1">
    <source>
        <dbReference type="SAM" id="MobiDB-lite"/>
    </source>
</evidence>
<dbReference type="RefSeq" id="XP_007872538.1">
    <property type="nucleotide sequence ID" value="XM_007874347.1"/>
</dbReference>
<dbReference type="STRING" id="1069680.M7NV84"/>
<dbReference type="OrthoDB" id="20105at2759"/>
<dbReference type="VEuPathDB" id="FungiDB:PNEG_00638"/>
<proteinExistence type="predicted"/>
<feature type="region of interest" description="Disordered" evidence="1">
    <location>
        <begin position="267"/>
        <end position="298"/>
    </location>
</feature>
<organism evidence="2 3">
    <name type="scientific">Pneumocystis murina (strain B123)</name>
    <name type="common">Mouse pneumocystis pneumonia agent</name>
    <name type="synonym">Pneumocystis carinii f. sp. muris</name>
    <dbReference type="NCBI Taxonomy" id="1069680"/>
    <lineage>
        <taxon>Eukaryota</taxon>
        <taxon>Fungi</taxon>
        <taxon>Dikarya</taxon>
        <taxon>Ascomycota</taxon>
        <taxon>Taphrinomycotina</taxon>
        <taxon>Pneumocystomycetes</taxon>
        <taxon>Pneumocystaceae</taxon>
        <taxon>Pneumocystis</taxon>
    </lineage>
</organism>
<protein>
    <submittedName>
        <fullName evidence="2">Uncharacterized protein</fullName>
    </submittedName>
</protein>
<evidence type="ECO:0000313" key="3">
    <source>
        <dbReference type="Proteomes" id="UP000011958"/>
    </source>
</evidence>
<comment type="caution">
    <text evidence="2">The sequence shown here is derived from an EMBL/GenBank/DDBJ whole genome shotgun (WGS) entry which is preliminary data.</text>
</comment>
<accession>M7NV84</accession>
<keyword evidence="3" id="KW-1185">Reference proteome</keyword>
<sequence length="331" mass="36689">MTNPSTQQKELNYSCDHNINQFCFERSNTNTTSNKEFTLSDILERWTGSEETLRTIMIAKAEEDRLKQEIVRLNIKKVENEILINAVRSGVQLNAIPIIFSGQQNNSILTLSQNNPLTSTSSIQYQLQNSGLCEASVPGCCPGTQGSDSISNQSILHPFQTNVSNISLESFSTQSSLQKNAKSPFMIPKNTTESTSNQSSVLNPNSSPLPSLFFHYWIPPGESINSMSTTNNEGTELAVSSQSNILGSHEKEILSFSPSKKKRLSQLQQPLPPSFGNSILPPLSRRSPRRHSRHLSETSISQSNFFDIQGNKRAISPISNEINLSKSKNIN</sequence>
<dbReference type="GeneID" id="19894336"/>